<dbReference type="Pfam" id="PF24568">
    <property type="entry name" value="CC_PcsB"/>
    <property type="match status" value="1"/>
</dbReference>
<reference evidence="5" key="1">
    <citation type="journal article" date="2020" name="mSystems">
        <title>Genome- and Community-Level Interaction Insights into Carbon Utilization and Element Cycling Functions of Hydrothermarchaeota in Hydrothermal Sediment.</title>
        <authorList>
            <person name="Zhou Z."/>
            <person name="Liu Y."/>
            <person name="Xu W."/>
            <person name="Pan J."/>
            <person name="Luo Z.H."/>
            <person name="Li M."/>
        </authorList>
    </citation>
    <scope>NUCLEOTIDE SEQUENCE [LARGE SCALE GENOMIC DNA]</scope>
    <source>
        <strain evidence="5">SpSt-579</strain>
    </source>
</reference>
<feature type="coiled-coil region" evidence="2">
    <location>
        <begin position="169"/>
        <end position="259"/>
    </location>
</feature>
<feature type="coiled-coil region" evidence="2">
    <location>
        <begin position="39"/>
        <end position="136"/>
    </location>
</feature>
<protein>
    <submittedName>
        <fullName evidence="5">Uncharacterized protein</fullName>
    </submittedName>
</protein>
<feature type="domain" description="M23ase beta-sheet core" evidence="3">
    <location>
        <begin position="311"/>
        <end position="414"/>
    </location>
</feature>
<dbReference type="Gene3D" id="6.10.250.3150">
    <property type="match status" value="1"/>
</dbReference>
<dbReference type="CDD" id="cd12797">
    <property type="entry name" value="M23_peptidase"/>
    <property type="match status" value="1"/>
</dbReference>
<evidence type="ECO:0000259" key="4">
    <source>
        <dbReference type="Pfam" id="PF24568"/>
    </source>
</evidence>
<dbReference type="PANTHER" id="PTHR21666:SF270">
    <property type="entry name" value="MUREIN HYDROLASE ACTIVATOR ENVC"/>
    <property type="match status" value="1"/>
</dbReference>
<name>A0A7C4QWS3_UNCC3</name>
<dbReference type="SUPFAM" id="SSF51261">
    <property type="entry name" value="Duplicated hybrid motif"/>
    <property type="match status" value="1"/>
</dbReference>
<keyword evidence="1" id="KW-0732">Signal</keyword>
<accession>A0A7C4QWS3</accession>
<evidence type="ECO:0000256" key="1">
    <source>
        <dbReference type="ARBA" id="ARBA00022729"/>
    </source>
</evidence>
<dbReference type="InterPro" id="IPR016047">
    <property type="entry name" value="M23ase_b-sheet_dom"/>
</dbReference>
<evidence type="ECO:0000256" key="2">
    <source>
        <dbReference type="SAM" id="Coils"/>
    </source>
</evidence>
<dbReference type="Pfam" id="PF01551">
    <property type="entry name" value="Peptidase_M23"/>
    <property type="match status" value="1"/>
</dbReference>
<comment type="caution">
    <text evidence="5">The sequence shown here is derived from an EMBL/GenBank/DDBJ whole genome shotgun (WGS) entry which is preliminary data.</text>
</comment>
<proteinExistence type="predicted"/>
<evidence type="ECO:0000313" key="5">
    <source>
        <dbReference type="EMBL" id="HGT70676.1"/>
    </source>
</evidence>
<dbReference type="InterPro" id="IPR011055">
    <property type="entry name" value="Dup_hybrid_motif"/>
</dbReference>
<dbReference type="Gene3D" id="2.70.70.10">
    <property type="entry name" value="Glucose Permease (Domain IIA)"/>
    <property type="match status" value="1"/>
</dbReference>
<dbReference type="AlphaFoldDB" id="A0A7C4QWS3"/>
<evidence type="ECO:0000259" key="3">
    <source>
        <dbReference type="Pfam" id="PF01551"/>
    </source>
</evidence>
<keyword evidence="2" id="KW-0175">Coiled coil</keyword>
<feature type="domain" description="Peptidoglycan hydrolase PcsB coiled-coil" evidence="4">
    <location>
        <begin position="116"/>
        <end position="189"/>
    </location>
</feature>
<organism evidence="5">
    <name type="scientific">candidate division CPR3 bacterium</name>
    <dbReference type="NCBI Taxonomy" id="2268181"/>
    <lineage>
        <taxon>Bacteria</taxon>
        <taxon>Bacteria division CPR3</taxon>
    </lineage>
</organism>
<dbReference type="EMBL" id="DSYQ01000001">
    <property type="protein sequence ID" value="HGT70676.1"/>
    <property type="molecule type" value="Genomic_DNA"/>
</dbReference>
<gene>
    <name evidence="5" type="ORF">ENT43_00260</name>
</gene>
<dbReference type="GO" id="GO:0004222">
    <property type="term" value="F:metalloendopeptidase activity"/>
    <property type="evidence" value="ECO:0007669"/>
    <property type="project" value="TreeGrafter"/>
</dbReference>
<dbReference type="PANTHER" id="PTHR21666">
    <property type="entry name" value="PEPTIDASE-RELATED"/>
    <property type="match status" value="1"/>
</dbReference>
<sequence length="425" mass="46843">MKKLKNKMRLLRRVTAKGIMVIFALSLIVANVNPKLVMADELSDQINSKKQEISAVNKRITELKNQLSQTQKEISSLNAQLASIDSRIELVQLQIQATQMEIEKNTVEIEKTELEIEEKEKEIARQKELINNVIKGLYKEKDTSILAVIIGSSSFSEMITRTEYLTRIRTSLKENMNKMEILKKELEDKKEELDKTKQSLEDLKKQKEEEEVTLEDQKYAKAKIIEMTRGQESEYQSKLAQANAEEQSINAEITRLVQEQARRKRAETVEGRPGRETVVNTGGFICPLAGGCRVSITGGDFMDPAYGMGFPHTGVDFAAGQGTPVMAAGAGTIVIARDSGGPGLSYIAIDHGNGLITKYLHMSAIYVSSGDIVNAGEVIGLSGGAPGTRGAGIFTTGAHLHFEINDYNGNAINPHGYLKIAPPLY</sequence>
<dbReference type="InterPro" id="IPR057309">
    <property type="entry name" value="PcsB_CC"/>
</dbReference>
<dbReference type="InterPro" id="IPR050570">
    <property type="entry name" value="Cell_wall_metabolism_enzyme"/>
</dbReference>